<reference evidence="1 2" key="1">
    <citation type="submission" date="2020-03" db="EMBL/GenBank/DDBJ databases">
        <title>Draft Genome Sequence of Cudoniella acicularis.</title>
        <authorList>
            <person name="Buettner E."/>
            <person name="Kellner H."/>
        </authorList>
    </citation>
    <scope>NUCLEOTIDE SEQUENCE [LARGE SCALE GENOMIC DNA]</scope>
    <source>
        <strain evidence="1 2">DSM 108380</strain>
    </source>
</reference>
<dbReference type="OrthoDB" id="5430496at2759"/>
<gene>
    <name evidence="1" type="ORF">G7Y89_g15700</name>
</gene>
<dbReference type="Pfam" id="PF26639">
    <property type="entry name" value="Het-6_barrel"/>
    <property type="match status" value="1"/>
</dbReference>
<organism evidence="1 2">
    <name type="scientific">Cudoniella acicularis</name>
    <dbReference type="NCBI Taxonomy" id="354080"/>
    <lineage>
        <taxon>Eukaryota</taxon>
        <taxon>Fungi</taxon>
        <taxon>Dikarya</taxon>
        <taxon>Ascomycota</taxon>
        <taxon>Pezizomycotina</taxon>
        <taxon>Leotiomycetes</taxon>
        <taxon>Helotiales</taxon>
        <taxon>Tricladiaceae</taxon>
        <taxon>Cudoniella</taxon>
    </lineage>
</organism>
<protein>
    <submittedName>
        <fullName evidence="1">Uncharacterized protein</fullName>
    </submittedName>
</protein>
<dbReference type="Proteomes" id="UP000566819">
    <property type="component" value="Unassembled WGS sequence"/>
</dbReference>
<evidence type="ECO:0000313" key="2">
    <source>
        <dbReference type="Proteomes" id="UP000566819"/>
    </source>
</evidence>
<name>A0A8H4QG90_9HELO</name>
<sequence length="185" mass="20455">MCPLIVANFDVPDAGLAKEGHTVAQNSDGGPALYGLNIPESDLYKGSSEPLKTAYSRTLVADVMKVSNKRTRGYAITLDYWSRVRNYTEPPTDPNYRTEFGSLLFSKSGRSLFWTEDGYLGLGPTDVKPGDHVCIFFGGEVLYLLRSIGIHYLFVGECYVHGLMDGEAYALLDDGLHTVEKFVIE</sequence>
<evidence type="ECO:0000313" key="1">
    <source>
        <dbReference type="EMBL" id="KAF4610419.1"/>
    </source>
</evidence>
<accession>A0A8H4QG90</accession>
<comment type="caution">
    <text evidence="1">The sequence shown here is derived from an EMBL/GenBank/DDBJ whole genome shotgun (WGS) entry which is preliminary data.</text>
</comment>
<dbReference type="PANTHER" id="PTHR24148">
    <property type="entry name" value="ANKYRIN REPEAT DOMAIN-CONTAINING PROTEIN 39 HOMOLOG-RELATED"/>
    <property type="match status" value="1"/>
</dbReference>
<dbReference type="EMBL" id="JAAMPI010002612">
    <property type="protein sequence ID" value="KAF4610419.1"/>
    <property type="molecule type" value="Genomic_DNA"/>
</dbReference>
<dbReference type="InterPro" id="IPR052895">
    <property type="entry name" value="HetReg/Transcr_Mod"/>
</dbReference>
<proteinExistence type="predicted"/>
<dbReference type="PANTHER" id="PTHR24148:SF64">
    <property type="entry name" value="HETEROKARYON INCOMPATIBILITY DOMAIN-CONTAINING PROTEIN"/>
    <property type="match status" value="1"/>
</dbReference>
<dbReference type="AlphaFoldDB" id="A0A8H4QG90"/>
<keyword evidence="2" id="KW-1185">Reference proteome</keyword>